<evidence type="ECO:0000313" key="2">
    <source>
        <dbReference type="Proteomes" id="UP001317629"/>
    </source>
</evidence>
<reference evidence="1 2" key="1">
    <citation type="journal article" date="2023" name="Int. J. Syst. Evol. Microbiol.">
        <title>Methylocystis iwaonis sp. nov., a type II methane-oxidizing bacterium from surface soil of a rice paddy field in Japan, and emended description of the genus Methylocystis (ex Whittenbury et al. 1970) Bowman et al. 1993.</title>
        <authorList>
            <person name="Kaise H."/>
            <person name="Sawadogo J.B."/>
            <person name="Alam M.S."/>
            <person name="Ueno C."/>
            <person name="Dianou D."/>
            <person name="Shinjo R."/>
            <person name="Asakawa S."/>
        </authorList>
    </citation>
    <scope>NUCLEOTIDE SEQUENCE [LARGE SCALE GENOMIC DNA]</scope>
    <source>
        <strain evidence="1 2">SS37A-Re</strain>
    </source>
</reference>
<organism evidence="1 2">
    <name type="scientific">Methylocystis iwaonis</name>
    <dbReference type="NCBI Taxonomy" id="2885079"/>
    <lineage>
        <taxon>Bacteria</taxon>
        <taxon>Pseudomonadati</taxon>
        <taxon>Pseudomonadota</taxon>
        <taxon>Alphaproteobacteria</taxon>
        <taxon>Hyphomicrobiales</taxon>
        <taxon>Methylocystaceae</taxon>
        <taxon>Methylocystis</taxon>
    </lineage>
</organism>
<dbReference type="EMBL" id="AP027142">
    <property type="protein sequence ID" value="BDV34419.1"/>
    <property type="molecule type" value="Genomic_DNA"/>
</dbReference>
<name>A0ABM8E8W0_9HYPH</name>
<evidence type="ECO:0000313" key="1">
    <source>
        <dbReference type="EMBL" id="BDV34419.1"/>
    </source>
</evidence>
<dbReference type="Proteomes" id="UP001317629">
    <property type="component" value="Chromosome"/>
</dbReference>
<proteinExistence type="predicted"/>
<keyword evidence="2" id="KW-1185">Reference proteome</keyword>
<protein>
    <submittedName>
        <fullName evidence="1">Uncharacterized protein</fullName>
    </submittedName>
</protein>
<accession>A0ABM8E8W0</accession>
<gene>
    <name evidence="1" type="ORF">SS37A_19480</name>
</gene>
<sequence>MTIVPGSTPGAKATVSRAEAACGMAKPSAAAAPKNTALRDELRMGLTFDWPLDTEDSDALHFSFSYGLV</sequence>